<evidence type="ECO:0000313" key="1">
    <source>
        <dbReference type="EMBL" id="SMP65592.1"/>
    </source>
</evidence>
<gene>
    <name evidence="1" type="ORF">SAMN06265222_109105</name>
</gene>
<dbReference type="EMBL" id="FXUG01000009">
    <property type="protein sequence ID" value="SMP65592.1"/>
    <property type="molecule type" value="Genomic_DNA"/>
</dbReference>
<name>A0ABY1QCT5_9BACT</name>
<protein>
    <submittedName>
        <fullName evidence="1">Uncharacterized protein</fullName>
    </submittedName>
</protein>
<keyword evidence="2" id="KW-1185">Reference proteome</keyword>
<organism evidence="1 2">
    <name type="scientific">Neorhodopirellula lusitana</name>
    <dbReference type="NCBI Taxonomy" id="445327"/>
    <lineage>
        <taxon>Bacteria</taxon>
        <taxon>Pseudomonadati</taxon>
        <taxon>Planctomycetota</taxon>
        <taxon>Planctomycetia</taxon>
        <taxon>Pirellulales</taxon>
        <taxon>Pirellulaceae</taxon>
        <taxon>Neorhodopirellula</taxon>
    </lineage>
</organism>
<proteinExistence type="predicted"/>
<evidence type="ECO:0000313" key="2">
    <source>
        <dbReference type="Proteomes" id="UP001158067"/>
    </source>
</evidence>
<reference evidence="1 2" key="1">
    <citation type="submission" date="2017-05" db="EMBL/GenBank/DDBJ databases">
        <authorList>
            <person name="Varghese N."/>
            <person name="Submissions S."/>
        </authorList>
    </citation>
    <scope>NUCLEOTIDE SEQUENCE [LARGE SCALE GENOMIC DNA]</scope>
    <source>
        <strain evidence="1 2">DSM 25457</strain>
    </source>
</reference>
<dbReference type="Proteomes" id="UP001158067">
    <property type="component" value="Unassembled WGS sequence"/>
</dbReference>
<comment type="caution">
    <text evidence="1">The sequence shown here is derived from an EMBL/GenBank/DDBJ whole genome shotgun (WGS) entry which is preliminary data.</text>
</comment>
<dbReference type="RefSeq" id="WP_283433687.1">
    <property type="nucleotide sequence ID" value="NZ_FXUG01000009.1"/>
</dbReference>
<accession>A0ABY1QCT5</accession>
<sequence length="49" mass="5404">MDKRFVTLNANKLTDGELAELADIVAAEVQNRISKTTTPTSCEGHDDKR</sequence>